<evidence type="ECO:0000256" key="5">
    <source>
        <dbReference type="ARBA" id="ARBA00022833"/>
    </source>
</evidence>
<dbReference type="PANTHER" id="PTHR30471:SF3">
    <property type="entry name" value="UPF0758 PROTEIN YEES-RELATED"/>
    <property type="match status" value="1"/>
</dbReference>
<protein>
    <submittedName>
        <fullName evidence="9">DNA repair protein RadC</fullName>
    </submittedName>
</protein>
<evidence type="ECO:0000256" key="1">
    <source>
        <dbReference type="ARBA" id="ARBA00010243"/>
    </source>
</evidence>
<keyword evidence="6" id="KW-0482">Metalloprotease</keyword>
<evidence type="ECO:0000256" key="7">
    <source>
        <dbReference type="RuleBase" id="RU003797"/>
    </source>
</evidence>
<gene>
    <name evidence="9" type="primary">radC</name>
    <name evidence="9" type="ORF">H8S44_10570</name>
</gene>
<dbReference type="PANTHER" id="PTHR30471">
    <property type="entry name" value="DNA REPAIR PROTEIN RADC"/>
    <property type="match status" value="1"/>
</dbReference>
<evidence type="ECO:0000313" key="9">
    <source>
        <dbReference type="EMBL" id="MBC5660215.1"/>
    </source>
</evidence>
<evidence type="ECO:0000259" key="8">
    <source>
        <dbReference type="PROSITE" id="PS50249"/>
    </source>
</evidence>
<dbReference type="Pfam" id="PF20582">
    <property type="entry name" value="UPF0758_N"/>
    <property type="match status" value="1"/>
</dbReference>
<evidence type="ECO:0000256" key="4">
    <source>
        <dbReference type="ARBA" id="ARBA00022801"/>
    </source>
</evidence>
<accession>A0A923LDM9</accession>
<dbReference type="InterPro" id="IPR020891">
    <property type="entry name" value="UPF0758_CS"/>
</dbReference>
<reference evidence="9" key="1">
    <citation type="submission" date="2020-08" db="EMBL/GenBank/DDBJ databases">
        <title>Genome public.</title>
        <authorList>
            <person name="Liu C."/>
            <person name="Sun Q."/>
        </authorList>
    </citation>
    <scope>NUCLEOTIDE SEQUENCE</scope>
    <source>
        <strain evidence="9">NSJ-68</strain>
    </source>
</reference>
<evidence type="ECO:0000256" key="6">
    <source>
        <dbReference type="ARBA" id="ARBA00023049"/>
    </source>
</evidence>
<dbReference type="InterPro" id="IPR037518">
    <property type="entry name" value="MPN"/>
</dbReference>
<keyword evidence="4" id="KW-0378">Hydrolase</keyword>
<dbReference type="InterPro" id="IPR046778">
    <property type="entry name" value="UPF0758_N"/>
</dbReference>
<dbReference type="CDD" id="cd08071">
    <property type="entry name" value="MPN_DUF2466"/>
    <property type="match status" value="1"/>
</dbReference>
<proteinExistence type="inferred from homology"/>
<feature type="domain" description="MPN" evidence="8">
    <location>
        <begin position="107"/>
        <end position="229"/>
    </location>
</feature>
<dbReference type="NCBIfam" id="TIGR00608">
    <property type="entry name" value="radc"/>
    <property type="match status" value="1"/>
</dbReference>
<dbReference type="Proteomes" id="UP000649345">
    <property type="component" value="Unassembled WGS sequence"/>
</dbReference>
<name>A0A923LDM9_9FIRM</name>
<dbReference type="PROSITE" id="PS50249">
    <property type="entry name" value="MPN"/>
    <property type="match status" value="1"/>
</dbReference>
<dbReference type="NCBIfam" id="NF000642">
    <property type="entry name" value="PRK00024.1"/>
    <property type="match status" value="1"/>
</dbReference>
<keyword evidence="2" id="KW-0645">Protease</keyword>
<sequence length="233" mass="25904">MSETTMKDLYEEGRPYEKCLAGGPEKLTDTELLAVMIRTGTYGESACRLAERILSLPGYEGLPGLRRIPLEKLRELRGVGKVKAVQLKCLGELAARMAKASAGERLCLDSPATIADYFMEELRHEEQEHLMALFLNTGNRVLAEKELFRGTVNAAPVSAREIFLEALKVHAVNLVLVHNHPSGDPTPSAEDIQMTRKIYRAGELLGIRLLDHVIIGDCCYTSLRERGILTERT</sequence>
<dbReference type="SUPFAM" id="SSF102712">
    <property type="entry name" value="JAB1/MPN domain"/>
    <property type="match status" value="1"/>
</dbReference>
<evidence type="ECO:0000256" key="2">
    <source>
        <dbReference type="ARBA" id="ARBA00022670"/>
    </source>
</evidence>
<comment type="similarity">
    <text evidence="1 7">Belongs to the UPF0758 family.</text>
</comment>
<comment type="caution">
    <text evidence="9">The sequence shown here is derived from an EMBL/GenBank/DDBJ whole genome shotgun (WGS) entry which is preliminary data.</text>
</comment>
<organism evidence="9 10">
    <name type="scientific">Anaerosacchariphilus hominis</name>
    <dbReference type="NCBI Taxonomy" id="2763017"/>
    <lineage>
        <taxon>Bacteria</taxon>
        <taxon>Bacillati</taxon>
        <taxon>Bacillota</taxon>
        <taxon>Clostridia</taxon>
        <taxon>Lachnospirales</taxon>
        <taxon>Lachnospiraceae</taxon>
        <taxon>Anaerosacchariphilus</taxon>
    </lineage>
</organism>
<evidence type="ECO:0000256" key="3">
    <source>
        <dbReference type="ARBA" id="ARBA00022723"/>
    </source>
</evidence>
<dbReference type="GO" id="GO:0008237">
    <property type="term" value="F:metallopeptidase activity"/>
    <property type="evidence" value="ECO:0007669"/>
    <property type="project" value="UniProtKB-KW"/>
</dbReference>
<dbReference type="InterPro" id="IPR025657">
    <property type="entry name" value="RadC_JAB"/>
</dbReference>
<dbReference type="InterPro" id="IPR001405">
    <property type="entry name" value="UPF0758"/>
</dbReference>
<dbReference type="AlphaFoldDB" id="A0A923LDM9"/>
<keyword evidence="10" id="KW-1185">Reference proteome</keyword>
<keyword evidence="5" id="KW-0862">Zinc</keyword>
<keyword evidence="3" id="KW-0479">Metal-binding</keyword>
<dbReference type="Gene3D" id="3.40.140.10">
    <property type="entry name" value="Cytidine Deaminase, domain 2"/>
    <property type="match status" value="1"/>
</dbReference>
<dbReference type="GO" id="GO:0046872">
    <property type="term" value="F:metal ion binding"/>
    <property type="evidence" value="ECO:0007669"/>
    <property type="project" value="UniProtKB-KW"/>
</dbReference>
<evidence type="ECO:0000313" key="10">
    <source>
        <dbReference type="Proteomes" id="UP000649345"/>
    </source>
</evidence>
<dbReference type="EMBL" id="JACOOR010000005">
    <property type="protein sequence ID" value="MBC5660215.1"/>
    <property type="molecule type" value="Genomic_DNA"/>
</dbReference>
<dbReference type="Pfam" id="PF04002">
    <property type="entry name" value="RadC"/>
    <property type="match status" value="1"/>
</dbReference>
<dbReference type="RefSeq" id="WP_186873649.1">
    <property type="nucleotide sequence ID" value="NZ_JACOOR010000005.1"/>
</dbReference>
<dbReference type="PROSITE" id="PS01302">
    <property type="entry name" value="UPF0758"/>
    <property type="match status" value="1"/>
</dbReference>
<dbReference type="GO" id="GO:0006508">
    <property type="term" value="P:proteolysis"/>
    <property type="evidence" value="ECO:0007669"/>
    <property type="project" value="UniProtKB-KW"/>
</dbReference>